<dbReference type="PANTHER" id="PTHR12151:SF25">
    <property type="entry name" value="LINALOOL DEHYDRATASE_ISOMERASE DOMAIN-CONTAINING PROTEIN"/>
    <property type="match status" value="1"/>
</dbReference>
<gene>
    <name evidence="7" type="ORF">FG382_00565</name>
</gene>
<evidence type="ECO:0000256" key="2">
    <source>
        <dbReference type="ARBA" id="ARBA00023008"/>
    </source>
</evidence>
<proteinExistence type="inferred from homology"/>
<comment type="similarity">
    <text evidence="1">Belongs to the SCO1/2 family.</text>
</comment>
<organism evidence="7 8">
    <name type="scientific">Psychrobacillus lasiicapitis</name>
    <dbReference type="NCBI Taxonomy" id="1636719"/>
    <lineage>
        <taxon>Bacteria</taxon>
        <taxon>Bacillati</taxon>
        <taxon>Bacillota</taxon>
        <taxon>Bacilli</taxon>
        <taxon>Bacillales</taxon>
        <taxon>Bacillaceae</taxon>
        <taxon>Psychrobacillus</taxon>
    </lineage>
</organism>
<sequence>MKKLLAMLSITLLILAGCGSGGNFEAQTNWKVEDFNYKNQRGEAVSLDDLKGNVWLASFIYTNCTTECPLMTFNMSDVQKELADKGIEDYKIVSFTADPEYDTPEVLKEYISNYEVPDESKWNLLTGYSQEDIKKFAADNFKTAAIKNPNTNEVMHGISFFLVDQNGVVVKNYNGYQDVPKEEIVMDVEALIADGK</sequence>
<keyword evidence="5" id="KW-0732">Signal</keyword>
<feature type="domain" description="Thioredoxin" evidence="6">
    <location>
        <begin position="26"/>
        <end position="193"/>
    </location>
</feature>
<dbReference type="PROSITE" id="PS51257">
    <property type="entry name" value="PROKAR_LIPOPROTEIN"/>
    <property type="match status" value="1"/>
</dbReference>
<evidence type="ECO:0000256" key="1">
    <source>
        <dbReference type="ARBA" id="ARBA00010996"/>
    </source>
</evidence>
<dbReference type="InterPro" id="IPR013766">
    <property type="entry name" value="Thioredoxin_domain"/>
</dbReference>
<dbReference type="Proteomes" id="UP000317316">
    <property type="component" value="Unassembled WGS sequence"/>
</dbReference>
<feature type="chain" id="PRO_5038796033" evidence="5">
    <location>
        <begin position="22"/>
        <end position="196"/>
    </location>
</feature>
<dbReference type="AlphaFoldDB" id="A0A544TGV0"/>
<feature type="signal peptide" evidence="5">
    <location>
        <begin position="1"/>
        <end position="21"/>
    </location>
</feature>
<accession>A0A544TGV0</accession>
<comment type="caution">
    <text evidence="7">The sequence shown here is derived from an EMBL/GenBank/DDBJ whole genome shotgun (WGS) entry which is preliminary data.</text>
</comment>
<feature type="binding site" evidence="3">
    <location>
        <position position="68"/>
    </location>
    <ligand>
        <name>Cu cation</name>
        <dbReference type="ChEBI" id="CHEBI:23378"/>
    </ligand>
</feature>
<dbReference type="PROSITE" id="PS51352">
    <property type="entry name" value="THIOREDOXIN_2"/>
    <property type="match status" value="1"/>
</dbReference>
<keyword evidence="3" id="KW-0479">Metal-binding</keyword>
<dbReference type="EMBL" id="VDGH01000001">
    <property type="protein sequence ID" value="TQR16689.1"/>
    <property type="molecule type" value="Genomic_DNA"/>
</dbReference>
<evidence type="ECO:0000256" key="5">
    <source>
        <dbReference type="SAM" id="SignalP"/>
    </source>
</evidence>
<evidence type="ECO:0000259" key="6">
    <source>
        <dbReference type="PROSITE" id="PS51352"/>
    </source>
</evidence>
<reference evidence="7 8" key="1">
    <citation type="submission" date="2019-05" db="EMBL/GenBank/DDBJ databases">
        <title>Psychrobacillus vulpis sp. nov., a new species isolated from feces of a red fox that inhabits in The Tablas de Daimiel Natural Park, Albacete, Spain.</title>
        <authorList>
            <person name="Rodriguez M."/>
            <person name="Reina J.C."/>
            <person name="Bejar V."/>
            <person name="Llamas I."/>
        </authorList>
    </citation>
    <scope>NUCLEOTIDE SEQUENCE [LARGE SCALE GENOMIC DNA]</scope>
    <source>
        <strain evidence="7 8">NEAU-3TGS17</strain>
    </source>
</reference>
<keyword evidence="8" id="KW-1185">Reference proteome</keyword>
<dbReference type="Gene3D" id="3.40.30.10">
    <property type="entry name" value="Glutaredoxin"/>
    <property type="match status" value="1"/>
</dbReference>
<dbReference type="Pfam" id="PF02630">
    <property type="entry name" value="SCO1-SenC"/>
    <property type="match status" value="1"/>
</dbReference>
<evidence type="ECO:0000313" key="7">
    <source>
        <dbReference type="EMBL" id="TQR16689.1"/>
    </source>
</evidence>
<dbReference type="InterPro" id="IPR003782">
    <property type="entry name" value="SCO1/SenC"/>
</dbReference>
<name>A0A544TGV0_9BACI</name>
<dbReference type="PANTHER" id="PTHR12151">
    <property type="entry name" value="ELECTRON TRANSPORT PROTIN SCO1/SENC FAMILY MEMBER"/>
    <property type="match status" value="1"/>
</dbReference>
<evidence type="ECO:0000313" key="8">
    <source>
        <dbReference type="Proteomes" id="UP000317316"/>
    </source>
</evidence>
<evidence type="ECO:0000256" key="3">
    <source>
        <dbReference type="PIRSR" id="PIRSR603782-1"/>
    </source>
</evidence>
<protein>
    <submittedName>
        <fullName evidence="7">SCO family protein</fullName>
    </submittedName>
</protein>
<feature type="binding site" evidence="3">
    <location>
        <position position="156"/>
    </location>
    <ligand>
        <name>Cu cation</name>
        <dbReference type="ChEBI" id="CHEBI:23378"/>
    </ligand>
</feature>
<dbReference type="GO" id="GO:0046872">
    <property type="term" value="F:metal ion binding"/>
    <property type="evidence" value="ECO:0007669"/>
    <property type="project" value="UniProtKB-KW"/>
</dbReference>
<keyword evidence="2 3" id="KW-0186">Copper</keyword>
<feature type="binding site" evidence="3">
    <location>
        <position position="64"/>
    </location>
    <ligand>
        <name>Cu cation</name>
        <dbReference type="ChEBI" id="CHEBI:23378"/>
    </ligand>
</feature>
<dbReference type="OrthoDB" id="9811998at2"/>
<dbReference type="SUPFAM" id="SSF52833">
    <property type="entry name" value="Thioredoxin-like"/>
    <property type="match status" value="1"/>
</dbReference>
<dbReference type="InterPro" id="IPR036249">
    <property type="entry name" value="Thioredoxin-like_sf"/>
</dbReference>
<dbReference type="RefSeq" id="WP_142536933.1">
    <property type="nucleotide sequence ID" value="NZ_BMIE01000002.1"/>
</dbReference>
<dbReference type="CDD" id="cd02968">
    <property type="entry name" value="SCO"/>
    <property type="match status" value="1"/>
</dbReference>
<feature type="disulfide bond" description="Redox-active" evidence="4">
    <location>
        <begin position="64"/>
        <end position="68"/>
    </location>
</feature>
<keyword evidence="4" id="KW-1015">Disulfide bond</keyword>
<evidence type="ECO:0000256" key="4">
    <source>
        <dbReference type="PIRSR" id="PIRSR603782-2"/>
    </source>
</evidence>